<dbReference type="RefSeq" id="WP_151422841.1">
    <property type="nucleotide sequence ID" value="NZ_CANKVH010000010.1"/>
</dbReference>
<dbReference type="Pfam" id="PF11305">
    <property type="entry name" value="DUF3107"/>
    <property type="match status" value="1"/>
</dbReference>
<dbReference type="Proteomes" id="UP000490386">
    <property type="component" value="Unassembled WGS sequence"/>
</dbReference>
<organism evidence="1 2">
    <name type="scientific">Pseudoclavibacter terrae</name>
    <dbReference type="NCBI Taxonomy" id="1530195"/>
    <lineage>
        <taxon>Bacteria</taxon>
        <taxon>Bacillati</taxon>
        <taxon>Actinomycetota</taxon>
        <taxon>Actinomycetes</taxon>
        <taxon>Micrococcales</taxon>
        <taxon>Microbacteriaceae</taxon>
        <taxon>Pseudoclavibacter</taxon>
    </lineage>
</organism>
<dbReference type="InterPro" id="IPR021456">
    <property type="entry name" value="DUF3107"/>
</dbReference>
<proteinExistence type="predicted"/>
<comment type="caution">
    <text evidence="1">The sequence shown here is derived from an EMBL/GenBank/DDBJ whole genome shotgun (WGS) entry which is preliminary data.</text>
</comment>
<gene>
    <name evidence="1" type="ORF">F8O03_04915</name>
</gene>
<protein>
    <submittedName>
        <fullName evidence="1">DUF3107 domain-containing protein</fullName>
    </submittedName>
</protein>
<keyword evidence="2" id="KW-1185">Reference proteome</keyword>
<accession>A0A7J5B678</accession>
<evidence type="ECO:0000313" key="1">
    <source>
        <dbReference type="EMBL" id="KAB1639668.1"/>
    </source>
</evidence>
<dbReference type="EMBL" id="WBJX01000001">
    <property type="protein sequence ID" value="KAB1639668.1"/>
    <property type="molecule type" value="Genomic_DNA"/>
</dbReference>
<sequence length="74" mass="8407">MEVRIGIKHAPRELSFETDLTKDDFERIIEDAVTKEAAIVKLHDSKSRSYLVATENILYVELSGDQARRVGFIA</sequence>
<evidence type="ECO:0000313" key="2">
    <source>
        <dbReference type="Proteomes" id="UP000490386"/>
    </source>
</evidence>
<dbReference type="AlphaFoldDB" id="A0A7J5B678"/>
<reference evidence="1 2" key="1">
    <citation type="submission" date="2019-09" db="EMBL/GenBank/DDBJ databases">
        <title>Phylogeny of genus Pseudoclavibacter and closely related genus.</title>
        <authorList>
            <person name="Li Y."/>
        </authorList>
    </citation>
    <scope>NUCLEOTIDE SEQUENCE [LARGE SCALE GENOMIC DNA]</scope>
    <source>
        <strain evidence="1 2">THG-MD12</strain>
    </source>
</reference>
<dbReference type="OrthoDB" id="3268468at2"/>
<name>A0A7J5B678_9MICO</name>